<dbReference type="EMBL" id="JAUSUZ010000001">
    <property type="protein sequence ID" value="MDQ0370141.1"/>
    <property type="molecule type" value="Genomic_DNA"/>
</dbReference>
<keyword evidence="3" id="KW-1185">Reference proteome</keyword>
<reference evidence="2 3" key="1">
    <citation type="submission" date="2023-07" db="EMBL/GenBank/DDBJ databases">
        <title>Sequencing the genomes of 1000 actinobacteria strains.</title>
        <authorList>
            <person name="Klenk H.-P."/>
        </authorList>
    </citation>
    <scope>NUCLEOTIDE SEQUENCE [LARGE SCALE GENOMIC DNA]</scope>
    <source>
        <strain evidence="2 3">DSM 44709</strain>
    </source>
</reference>
<feature type="region of interest" description="Disordered" evidence="1">
    <location>
        <begin position="1"/>
        <end position="21"/>
    </location>
</feature>
<evidence type="ECO:0000313" key="3">
    <source>
        <dbReference type="Proteomes" id="UP001240236"/>
    </source>
</evidence>
<accession>A0AAE4B1Z9</accession>
<sequence>MPGRSVDPHGPAAHTPGNGDPWIDTWLYTNPIFVDVR</sequence>
<dbReference type="AlphaFoldDB" id="A0AAE4B1Z9"/>
<protein>
    <submittedName>
        <fullName evidence="2">Uncharacterized protein</fullName>
    </submittedName>
</protein>
<evidence type="ECO:0000256" key="1">
    <source>
        <dbReference type="SAM" id="MobiDB-lite"/>
    </source>
</evidence>
<organism evidence="2 3">
    <name type="scientific">Catenuloplanes indicus</name>
    <dbReference type="NCBI Taxonomy" id="137267"/>
    <lineage>
        <taxon>Bacteria</taxon>
        <taxon>Bacillati</taxon>
        <taxon>Actinomycetota</taxon>
        <taxon>Actinomycetes</taxon>
        <taxon>Micromonosporales</taxon>
        <taxon>Micromonosporaceae</taxon>
        <taxon>Catenuloplanes</taxon>
    </lineage>
</organism>
<gene>
    <name evidence="2" type="ORF">J2S42_006810</name>
</gene>
<comment type="caution">
    <text evidence="2">The sequence shown here is derived from an EMBL/GenBank/DDBJ whole genome shotgun (WGS) entry which is preliminary data.</text>
</comment>
<dbReference type="Proteomes" id="UP001240236">
    <property type="component" value="Unassembled WGS sequence"/>
</dbReference>
<proteinExistence type="predicted"/>
<name>A0AAE4B1Z9_9ACTN</name>
<evidence type="ECO:0000313" key="2">
    <source>
        <dbReference type="EMBL" id="MDQ0370141.1"/>
    </source>
</evidence>